<evidence type="ECO:0000256" key="1">
    <source>
        <dbReference type="ARBA" id="ARBA00004651"/>
    </source>
</evidence>
<keyword evidence="3 7" id="KW-1003">Cell membrane</keyword>
<sequence length="224" mass="22244">MGRVGRAGARAAVLAALLIAAVVVVLVVDLPSADAVRSRVEGTGAVGLVLVTLGVALALLGPVPRTALSLLLGAVVGFWAGVMASVIGAVLGGLAAFGLSRVLGREAVTRLAGPRVLAVDRVLTGRGFVPLLVARVMPVPFSLTSYAAGLTGVPLGTYTAATALGVVPGSVLQVAVGASAGRLLGWATSPGGLLVEGAVLLLLVAGGVAWWRRRSRPSQAPGTR</sequence>
<dbReference type="EMBL" id="PVTG01000025">
    <property type="protein sequence ID" value="PRY36594.1"/>
    <property type="molecule type" value="Genomic_DNA"/>
</dbReference>
<comment type="caution">
    <text evidence="9">The sequence shown here is derived from an EMBL/GenBank/DDBJ whole genome shotgun (WGS) entry which is preliminary data.</text>
</comment>
<evidence type="ECO:0000313" key="9">
    <source>
        <dbReference type="EMBL" id="PRY36594.1"/>
    </source>
</evidence>
<evidence type="ECO:0000256" key="3">
    <source>
        <dbReference type="ARBA" id="ARBA00022475"/>
    </source>
</evidence>
<evidence type="ECO:0000256" key="7">
    <source>
        <dbReference type="RuleBase" id="RU366058"/>
    </source>
</evidence>
<feature type="transmembrane region" description="Helical" evidence="7">
    <location>
        <begin position="193"/>
        <end position="211"/>
    </location>
</feature>
<gene>
    <name evidence="9" type="ORF">LY71_12515</name>
</gene>
<evidence type="ECO:0000256" key="4">
    <source>
        <dbReference type="ARBA" id="ARBA00022692"/>
    </source>
</evidence>
<keyword evidence="10" id="KW-1185">Reference proteome</keyword>
<evidence type="ECO:0000313" key="10">
    <source>
        <dbReference type="Proteomes" id="UP000239210"/>
    </source>
</evidence>
<proteinExistence type="inferred from homology"/>
<protein>
    <recommendedName>
        <fullName evidence="7">TVP38/TMEM64 family membrane protein</fullName>
    </recommendedName>
</protein>
<evidence type="ECO:0000256" key="2">
    <source>
        <dbReference type="ARBA" id="ARBA00008640"/>
    </source>
</evidence>
<organism evidence="9 10">
    <name type="scientific">Geodermatophilus tzadiensis</name>
    <dbReference type="NCBI Taxonomy" id="1137988"/>
    <lineage>
        <taxon>Bacteria</taxon>
        <taxon>Bacillati</taxon>
        <taxon>Actinomycetota</taxon>
        <taxon>Actinomycetes</taxon>
        <taxon>Geodermatophilales</taxon>
        <taxon>Geodermatophilaceae</taxon>
        <taxon>Geodermatophilus</taxon>
    </lineage>
</organism>
<dbReference type="Pfam" id="PF09335">
    <property type="entry name" value="VTT_dom"/>
    <property type="match status" value="1"/>
</dbReference>
<evidence type="ECO:0000256" key="5">
    <source>
        <dbReference type="ARBA" id="ARBA00022989"/>
    </source>
</evidence>
<dbReference type="InterPro" id="IPR032816">
    <property type="entry name" value="VTT_dom"/>
</dbReference>
<keyword evidence="4 7" id="KW-0812">Transmembrane</keyword>
<comment type="subcellular location">
    <subcellularLocation>
        <location evidence="1 7">Cell membrane</location>
        <topology evidence="1 7">Multi-pass membrane protein</topology>
    </subcellularLocation>
</comment>
<dbReference type="PANTHER" id="PTHR12677">
    <property type="entry name" value="GOLGI APPARATUS MEMBRANE PROTEIN TVP38-RELATED"/>
    <property type="match status" value="1"/>
</dbReference>
<keyword evidence="6 7" id="KW-0472">Membrane</keyword>
<dbReference type="PANTHER" id="PTHR12677:SF59">
    <property type="entry name" value="GOLGI APPARATUS MEMBRANE PROTEIN TVP38-RELATED"/>
    <property type="match status" value="1"/>
</dbReference>
<evidence type="ECO:0000256" key="6">
    <source>
        <dbReference type="ARBA" id="ARBA00023136"/>
    </source>
</evidence>
<comment type="similarity">
    <text evidence="2 7">Belongs to the TVP38/TMEM64 family.</text>
</comment>
<dbReference type="InterPro" id="IPR015414">
    <property type="entry name" value="TMEM64"/>
</dbReference>
<keyword evidence="5 7" id="KW-1133">Transmembrane helix</keyword>
<comment type="caution">
    <text evidence="7">Lacks conserved residue(s) required for the propagation of feature annotation.</text>
</comment>
<name>A0A2T0ST50_9ACTN</name>
<feature type="transmembrane region" description="Helical" evidence="7">
    <location>
        <begin position="45"/>
        <end position="63"/>
    </location>
</feature>
<feature type="transmembrane region" description="Helical" evidence="7">
    <location>
        <begin position="70"/>
        <end position="97"/>
    </location>
</feature>
<feature type="domain" description="VTT" evidence="8">
    <location>
        <begin position="63"/>
        <end position="178"/>
    </location>
</feature>
<dbReference type="Proteomes" id="UP000239210">
    <property type="component" value="Unassembled WGS sequence"/>
</dbReference>
<dbReference type="GO" id="GO:0005886">
    <property type="term" value="C:plasma membrane"/>
    <property type="evidence" value="ECO:0007669"/>
    <property type="project" value="UniProtKB-SubCell"/>
</dbReference>
<feature type="transmembrane region" description="Helical" evidence="7">
    <location>
        <begin position="12"/>
        <end position="33"/>
    </location>
</feature>
<reference evidence="9 10" key="1">
    <citation type="submission" date="2018-03" db="EMBL/GenBank/DDBJ databases">
        <title>Genomic Encyclopedia of Archaeal and Bacterial Type Strains, Phase II (KMG-II): from individual species to whole genera.</title>
        <authorList>
            <person name="Goeker M."/>
        </authorList>
    </citation>
    <scope>NUCLEOTIDE SEQUENCE [LARGE SCALE GENOMIC DNA]</scope>
    <source>
        <strain evidence="9 10">DSM 45416</strain>
    </source>
</reference>
<accession>A0A2T0ST50</accession>
<dbReference type="AlphaFoldDB" id="A0A2T0ST50"/>
<evidence type="ECO:0000259" key="8">
    <source>
        <dbReference type="Pfam" id="PF09335"/>
    </source>
</evidence>